<reference evidence="2 3" key="1">
    <citation type="submission" date="2024-01" db="EMBL/GenBank/DDBJ databases">
        <title>A draft genome for the cacao thread blight pathogen Marasmiellus scandens.</title>
        <authorList>
            <person name="Baruah I.K."/>
            <person name="Leung J."/>
            <person name="Bukari Y."/>
            <person name="Amoako-Attah I."/>
            <person name="Meinhardt L.W."/>
            <person name="Bailey B.A."/>
            <person name="Cohen S.P."/>
        </authorList>
    </citation>
    <scope>NUCLEOTIDE SEQUENCE [LARGE SCALE GENOMIC DNA]</scope>
    <source>
        <strain evidence="2 3">GH-19</strain>
    </source>
</reference>
<evidence type="ECO:0000313" key="3">
    <source>
        <dbReference type="Proteomes" id="UP001498398"/>
    </source>
</evidence>
<keyword evidence="1" id="KW-1133">Transmembrane helix</keyword>
<comment type="caution">
    <text evidence="2">The sequence shown here is derived from an EMBL/GenBank/DDBJ whole genome shotgun (WGS) entry which is preliminary data.</text>
</comment>
<dbReference type="Proteomes" id="UP001498398">
    <property type="component" value="Unassembled WGS sequence"/>
</dbReference>
<sequence length="304" mass="33110">MSLLVSPFVNIFHYALQPVAPFTWFGLGINSLDVLAAFRLCLILRQIREDLYRKHVKVHGHTSVEARSFSRSLMTTLTVVFGGEAMSCPFLVVPPSFMVNGVATTLYASIQAIVDALPSVPEFSLQMELPLSFFDGFSRAYLLCNLIPPVVTTNPSQAIANSPWSLLLTSLVTANGGFFLTNLFSFMNPTPLALQTPPELQAYGWTTVDLWCAPLITGLYALLTHAQPFWAETHGVISGMLGQAEIAEGKIAVEALDPDTARAVCAIILAGLFATRTVKNFGFASPELKVEAAKKIREGKEKTL</sequence>
<feature type="transmembrane region" description="Helical" evidence="1">
    <location>
        <begin position="202"/>
        <end position="223"/>
    </location>
</feature>
<feature type="transmembrane region" description="Helical" evidence="1">
    <location>
        <begin position="166"/>
        <end position="187"/>
    </location>
</feature>
<evidence type="ECO:0000313" key="2">
    <source>
        <dbReference type="EMBL" id="KAK7449754.1"/>
    </source>
</evidence>
<accession>A0ABR1J568</accession>
<keyword evidence="1" id="KW-0472">Membrane</keyword>
<name>A0ABR1J568_9AGAR</name>
<dbReference type="EMBL" id="JBANRG010000035">
    <property type="protein sequence ID" value="KAK7449754.1"/>
    <property type="molecule type" value="Genomic_DNA"/>
</dbReference>
<keyword evidence="1" id="KW-0812">Transmembrane</keyword>
<keyword evidence="3" id="KW-1185">Reference proteome</keyword>
<gene>
    <name evidence="2" type="ORF">VKT23_013229</name>
</gene>
<organism evidence="2 3">
    <name type="scientific">Marasmiellus scandens</name>
    <dbReference type="NCBI Taxonomy" id="2682957"/>
    <lineage>
        <taxon>Eukaryota</taxon>
        <taxon>Fungi</taxon>
        <taxon>Dikarya</taxon>
        <taxon>Basidiomycota</taxon>
        <taxon>Agaricomycotina</taxon>
        <taxon>Agaricomycetes</taxon>
        <taxon>Agaricomycetidae</taxon>
        <taxon>Agaricales</taxon>
        <taxon>Marasmiineae</taxon>
        <taxon>Omphalotaceae</taxon>
        <taxon>Marasmiellus</taxon>
    </lineage>
</organism>
<protein>
    <submittedName>
        <fullName evidence="2">Uncharacterized protein</fullName>
    </submittedName>
</protein>
<evidence type="ECO:0000256" key="1">
    <source>
        <dbReference type="SAM" id="Phobius"/>
    </source>
</evidence>
<proteinExistence type="predicted"/>
<feature type="transmembrane region" description="Helical" evidence="1">
    <location>
        <begin position="22"/>
        <end position="44"/>
    </location>
</feature>